<gene>
    <name evidence="4" type="primary">TCP11</name>
</gene>
<feature type="region of interest" description="Disordered" evidence="2">
    <location>
        <begin position="202"/>
        <end position="221"/>
    </location>
</feature>
<evidence type="ECO:0000256" key="2">
    <source>
        <dbReference type="SAM" id="MobiDB-lite"/>
    </source>
</evidence>
<comment type="similarity">
    <text evidence="1">Belongs to the TCP11 family.</text>
</comment>
<name>A0A8B7SW97_HIPAR</name>
<evidence type="ECO:0000256" key="1">
    <source>
        <dbReference type="ARBA" id="ARBA00010954"/>
    </source>
</evidence>
<evidence type="ECO:0000313" key="4">
    <source>
        <dbReference type="RefSeq" id="XP_019516393.1"/>
    </source>
</evidence>
<dbReference type="RefSeq" id="XP_019516393.1">
    <property type="nucleotide sequence ID" value="XM_019660848.1"/>
</dbReference>
<organism evidence="3 4">
    <name type="scientific">Hipposideros armiger</name>
    <name type="common">Great Himalayan leaf-nosed bat</name>
    <dbReference type="NCBI Taxonomy" id="186990"/>
    <lineage>
        <taxon>Eukaryota</taxon>
        <taxon>Metazoa</taxon>
        <taxon>Chordata</taxon>
        <taxon>Craniata</taxon>
        <taxon>Vertebrata</taxon>
        <taxon>Euteleostomi</taxon>
        <taxon>Mammalia</taxon>
        <taxon>Eutheria</taxon>
        <taxon>Laurasiatheria</taxon>
        <taxon>Chiroptera</taxon>
        <taxon>Yinpterochiroptera</taxon>
        <taxon>Rhinolophoidea</taxon>
        <taxon>Hipposideridae</taxon>
        <taxon>Hipposideros</taxon>
    </lineage>
</organism>
<dbReference type="CTD" id="6954"/>
<accession>A0A8B7SW97</accession>
<dbReference type="GO" id="GO:0036126">
    <property type="term" value="C:sperm flagellum"/>
    <property type="evidence" value="ECO:0007669"/>
    <property type="project" value="TreeGrafter"/>
</dbReference>
<evidence type="ECO:0000313" key="3">
    <source>
        <dbReference type="Proteomes" id="UP000694851"/>
    </source>
</evidence>
<reference evidence="4" key="1">
    <citation type="submission" date="2025-08" db="UniProtKB">
        <authorList>
            <consortium name="RefSeq"/>
        </authorList>
    </citation>
    <scope>IDENTIFICATION</scope>
    <source>
        <tissue evidence="4">Muscle</tissue>
    </source>
</reference>
<protein>
    <submittedName>
        <fullName evidence="4">T-complex protein 11 homolog</fullName>
    </submittedName>
</protein>
<dbReference type="KEGG" id="hai:109392418"/>
<dbReference type="Pfam" id="PF05794">
    <property type="entry name" value="Tcp11"/>
    <property type="match status" value="1"/>
</dbReference>
<dbReference type="GO" id="GO:1902490">
    <property type="term" value="P:regulation of sperm capacitation"/>
    <property type="evidence" value="ECO:0007669"/>
    <property type="project" value="TreeGrafter"/>
</dbReference>
<dbReference type="GeneID" id="109392418"/>
<keyword evidence="3" id="KW-1185">Reference proteome</keyword>
<dbReference type="PANTHER" id="PTHR12832:SF14">
    <property type="entry name" value="T-COMPLEX PROTEIN 11 HOMOLOG"/>
    <property type="match status" value="1"/>
</dbReference>
<dbReference type="GO" id="GO:0010737">
    <property type="term" value="P:protein kinase A signaling"/>
    <property type="evidence" value="ECO:0007669"/>
    <property type="project" value="TreeGrafter"/>
</dbReference>
<dbReference type="PANTHER" id="PTHR12832">
    <property type="entry name" value="TESTIS-SPECIFIC PROTEIN PBS13 T-COMPLEX 11"/>
    <property type="match status" value="1"/>
</dbReference>
<dbReference type="GO" id="GO:0001669">
    <property type="term" value="C:acrosomal vesicle"/>
    <property type="evidence" value="ECO:0007669"/>
    <property type="project" value="TreeGrafter"/>
</dbReference>
<dbReference type="InterPro" id="IPR008862">
    <property type="entry name" value="Tcp11"/>
</dbReference>
<dbReference type="AlphaFoldDB" id="A0A8B7SW97"/>
<dbReference type="Proteomes" id="UP000694851">
    <property type="component" value="Unplaced"/>
</dbReference>
<sequence length="439" mass="49223">MNHDFHMEEVLPPNSLEGKVKEKMHDAFWDHLKQQLSATPPDFSCALELLQEIKEILLSLLLPRQNRLRSEIKEALDMDLLRWEVERGALCVLHHSKRVLNMMTLLCAPVRDEAVQKLENIADPVCLLRGIFQVLGLMKMDMVNYTIQSLQPHLQEHSIQHERAKFQELLNKQPSLLDHTTKWLTRAAADLTALPPTCPDAPDSSSMACPSPNEAANSPEPVSPAMVLSQGFLNLLLWDPENKEFPETLLRDRDRLQELQSQLHQLTVLASVLLVAGSFSGSVLFGSPQFVDKLKCITKALMEEFSSRPEEAMLTVSEQVSQEIHQSLKNMGLAALSSDSTASLIGQLQSIAKEENCVRSVIDQRIHLFLKCCLVLGVQRSLLDLPGGLTLIEAELAELGQKFVSLTHHNQQVFGPYYTEILKTLIPPSQELETAVESL</sequence>
<proteinExistence type="inferred from homology"/>
<dbReference type="OrthoDB" id="276323at2759"/>